<comment type="caution">
    <text evidence="19">The sequence shown here is derived from an EMBL/GenBank/DDBJ whole genome shotgun (WGS) entry which is preliminary data.</text>
</comment>
<feature type="domain" description="PARP alpha-helical" evidence="17">
    <location>
        <begin position="364"/>
        <end position="486"/>
    </location>
</feature>
<dbReference type="Pfam" id="PF05406">
    <property type="entry name" value="WGR"/>
    <property type="match status" value="1"/>
</dbReference>
<evidence type="ECO:0000256" key="10">
    <source>
        <dbReference type="ARBA" id="ARBA00023242"/>
    </source>
</evidence>
<comment type="similarity">
    <text evidence="2 14">Belongs to the Arg-specific ADP-ribosyltransferase family.</text>
</comment>
<dbReference type="PROSITE" id="PS51977">
    <property type="entry name" value="WGR"/>
    <property type="match status" value="1"/>
</dbReference>
<keyword evidence="20" id="KW-1185">Reference proteome</keyword>
<dbReference type="Pfam" id="PF00645">
    <property type="entry name" value="zf-PARP"/>
    <property type="match status" value="1"/>
</dbReference>
<dbReference type="SUPFAM" id="SSF142921">
    <property type="entry name" value="WGR domain-like"/>
    <property type="match status" value="1"/>
</dbReference>
<keyword evidence="6" id="KW-0479">Metal-binding</keyword>
<feature type="domain" description="PARP-type" evidence="16">
    <location>
        <begin position="3"/>
        <end position="87"/>
    </location>
</feature>
<dbReference type="InterPro" id="IPR000768">
    <property type="entry name" value="ART"/>
</dbReference>
<evidence type="ECO:0000256" key="4">
    <source>
        <dbReference type="ARBA" id="ARBA00022679"/>
    </source>
</evidence>
<dbReference type="Gene3D" id="3.30.1740.10">
    <property type="entry name" value="Zinc finger, PARP-type"/>
    <property type="match status" value="1"/>
</dbReference>
<dbReference type="Proteomes" id="UP001642484">
    <property type="component" value="Unassembled WGS sequence"/>
</dbReference>
<evidence type="ECO:0000256" key="13">
    <source>
        <dbReference type="PROSITE-ProRule" id="PRU00023"/>
    </source>
</evidence>
<comment type="subcellular location">
    <subcellularLocation>
        <location evidence="1">Nucleus</location>
    </subcellularLocation>
</comment>
<proteinExistence type="inferred from homology"/>
<evidence type="ECO:0000256" key="14">
    <source>
        <dbReference type="RuleBase" id="RU361228"/>
    </source>
</evidence>
<dbReference type="Gene3D" id="1.20.142.10">
    <property type="entry name" value="Poly(ADP-ribose) polymerase, regulatory domain"/>
    <property type="match status" value="1"/>
</dbReference>
<dbReference type="PROSITE" id="PS50088">
    <property type="entry name" value="ANK_REPEAT"/>
    <property type="match status" value="1"/>
</dbReference>
<keyword evidence="4 14" id="KW-0808">Transferase</keyword>
<keyword evidence="13" id="KW-0040">ANK repeat</keyword>
<dbReference type="InterPro" id="IPR008893">
    <property type="entry name" value="WGR_domain"/>
</dbReference>
<dbReference type="SUPFAM" id="SSF56399">
    <property type="entry name" value="ADP-ribosylation"/>
    <property type="match status" value="1"/>
</dbReference>
<dbReference type="PROSITE" id="PS50297">
    <property type="entry name" value="ANK_REP_REGION"/>
    <property type="match status" value="1"/>
</dbReference>
<dbReference type="PANTHER" id="PTHR10459">
    <property type="entry name" value="DNA LIGASE"/>
    <property type="match status" value="1"/>
</dbReference>
<dbReference type="SMART" id="SM01336">
    <property type="entry name" value="zf-PARP"/>
    <property type="match status" value="1"/>
</dbReference>
<evidence type="ECO:0000256" key="11">
    <source>
        <dbReference type="ARBA" id="ARBA00033987"/>
    </source>
</evidence>
<evidence type="ECO:0000256" key="3">
    <source>
        <dbReference type="ARBA" id="ARBA00022676"/>
    </source>
</evidence>
<dbReference type="Pfam" id="PF12796">
    <property type="entry name" value="Ank_2"/>
    <property type="match status" value="1"/>
</dbReference>
<comment type="catalytic activity">
    <reaction evidence="11">
        <text>NAD(+) + (ADP-D-ribosyl)n-acceptor = nicotinamide + (ADP-D-ribosyl)n+1-acceptor + H(+).</text>
        <dbReference type="EC" id="2.4.2.30"/>
    </reaction>
</comment>
<dbReference type="InterPro" id="IPR002110">
    <property type="entry name" value="Ankyrin_rpt"/>
</dbReference>
<name>A0ABP0I462_9DINO</name>
<dbReference type="SUPFAM" id="SSF57716">
    <property type="entry name" value="Glucocorticoid receptor-like (DNA-binding domain)"/>
    <property type="match status" value="1"/>
</dbReference>
<sequence>MSYEFSYAPTNRAKCKGKCGEKIEKGAIRLGTSSDGMGDYTIASYRCLKCVTDKQFSNIINKARAQSPEAGWDVLTAKDKAAVLKQAGVKPAAKGAAKAAASSPARKAKAKPEPKPKAARAPKAKPKPAAKRAAKAPAIAKQHEFLDKAKEYDLEGVKAMLEETPELVNVQPAGRWSALHQFAENGDADAVRYLLEMGADRDAKNKEGQTPLEVAAEDAKAAFEEEEGEDEEAEEEAEDEEEAEEPPKEEEKKGTKRKAEPEPKAKAAASAATPSPAKKAKTPRPVDVEVPNRDKYSVVDDWSVLLNQTNVGNNNNKFYRIQLLKDEHDKIYCFTRWGRVGVAGQSNLALCGNQANGESTFKAKFKDKSGVHYDMKDSHDWKPTVGKYTIVNTEEQEGGGGDSAPLGKLTEQQIEKGQEVLQKMETALTKKNAAQLTELSSAYYTLIPHDFGFKVPPVINTKEMLEAEEELLKFYLRMGFEELDKEEEGLLPISGVMSLALPPSLESACSGVCTAASLKSSMTNGKKHAEKQSGDPTKRLEPHLYGALMLYTSNAIYRQLNAALRSEDRNKIKKYKPYLRLLFEALNRLPQQKRTLWRGIGVDLYDQYSKGSTITWWGVSSCTSDVQVAKNFMKGCGTACSFLTVNTKSAVDISKITFYGNEKEQLMFFQRCRGPWRTPLAIRRACWHLELSSRSSVLSGKARCQKSPWRKWAASWTELP</sequence>
<comment type="catalytic activity">
    <reaction evidence="12 14">
        <text>L-arginyl-[protein] + NAD(+) = N(omega)-(ADP-D-ribosyl)-L-arginyl-[protein] + nicotinamide + H(+)</text>
        <dbReference type="Rhea" id="RHEA:19149"/>
        <dbReference type="Rhea" id="RHEA-COMP:10532"/>
        <dbReference type="Rhea" id="RHEA-COMP:15087"/>
        <dbReference type="ChEBI" id="CHEBI:15378"/>
        <dbReference type="ChEBI" id="CHEBI:17154"/>
        <dbReference type="ChEBI" id="CHEBI:29965"/>
        <dbReference type="ChEBI" id="CHEBI:57540"/>
        <dbReference type="ChEBI" id="CHEBI:142554"/>
        <dbReference type="EC" id="2.4.2.31"/>
    </reaction>
</comment>
<gene>
    <name evidence="19" type="ORF">CCMP2556_LOCUS4831</name>
</gene>
<evidence type="ECO:0000256" key="6">
    <source>
        <dbReference type="ARBA" id="ARBA00022723"/>
    </source>
</evidence>
<dbReference type="InterPro" id="IPR036770">
    <property type="entry name" value="Ankyrin_rpt-contain_sf"/>
</dbReference>
<accession>A0ABP0I462</accession>
<dbReference type="PROSITE" id="PS50064">
    <property type="entry name" value="ZF_PARP_2"/>
    <property type="match status" value="1"/>
</dbReference>
<reference evidence="19 20" key="1">
    <citation type="submission" date="2024-02" db="EMBL/GenBank/DDBJ databases">
        <authorList>
            <person name="Chen Y."/>
            <person name="Shah S."/>
            <person name="Dougan E. K."/>
            <person name="Thang M."/>
            <person name="Chan C."/>
        </authorList>
    </citation>
    <scope>NUCLEOTIDE SEQUENCE [LARGE SCALE GENOMIC DNA]</scope>
</reference>
<keyword evidence="8" id="KW-0862">Zinc</keyword>
<evidence type="ECO:0000313" key="20">
    <source>
        <dbReference type="Proteomes" id="UP001642484"/>
    </source>
</evidence>
<feature type="compositionally biased region" description="Basic residues" evidence="15">
    <location>
        <begin position="117"/>
        <end position="134"/>
    </location>
</feature>
<feature type="region of interest" description="Disordered" evidence="15">
    <location>
        <begin position="217"/>
        <end position="289"/>
    </location>
</feature>
<dbReference type="EC" id="2.4.2.31" evidence="14"/>
<feature type="compositionally biased region" description="Basic and acidic residues" evidence="15">
    <location>
        <begin position="245"/>
        <end position="265"/>
    </location>
</feature>
<evidence type="ECO:0000256" key="15">
    <source>
        <dbReference type="SAM" id="MobiDB-lite"/>
    </source>
</evidence>
<evidence type="ECO:0000259" key="16">
    <source>
        <dbReference type="PROSITE" id="PS50064"/>
    </source>
</evidence>
<dbReference type="Gene3D" id="1.25.40.20">
    <property type="entry name" value="Ankyrin repeat-containing domain"/>
    <property type="match status" value="1"/>
</dbReference>
<dbReference type="PROSITE" id="PS51060">
    <property type="entry name" value="PARP_ALPHA_HD"/>
    <property type="match status" value="1"/>
</dbReference>
<dbReference type="InterPro" id="IPR036957">
    <property type="entry name" value="Znf_PARP_sf"/>
</dbReference>
<evidence type="ECO:0000259" key="18">
    <source>
        <dbReference type="PROSITE" id="PS51977"/>
    </source>
</evidence>
<dbReference type="Gene3D" id="3.90.176.10">
    <property type="entry name" value="Toxin ADP-ribosyltransferase, Chain A, domain 1"/>
    <property type="match status" value="1"/>
</dbReference>
<evidence type="ECO:0000256" key="9">
    <source>
        <dbReference type="ARBA" id="ARBA00023027"/>
    </source>
</evidence>
<dbReference type="InterPro" id="IPR050800">
    <property type="entry name" value="ARTD/PARP"/>
</dbReference>
<feature type="region of interest" description="Disordered" evidence="15">
    <location>
        <begin position="95"/>
        <end position="137"/>
    </location>
</feature>
<dbReference type="SMART" id="SM00773">
    <property type="entry name" value="WGR"/>
    <property type="match status" value="1"/>
</dbReference>
<dbReference type="Pfam" id="PF01129">
    <property type="entry name" value="ART"/>
    <property type="match status" value="1"/>
</dbReference>
<feature type="compositionally biased region" description="Acidic residues" evidence="15">
    <location>
        <begin position="224"/>
        <end position="244"/>
    </location>
</feature>
<dbReference type="SUPFAM" id="SSF47587">
    <property type="entry name" value="Domain of poly(ADP-ribose) polymerase"/>
    <property type="match status" value="1"/>
</dbReference>
<evidence type="ECO:0000256" key="1">
    <source>
        <dbReference type="ARBA" id="ARBA00004123"/>
    </source>
</evidence>
<dbReference type="Pfam" id="PF02877">
    <property type="entry name" value="PARP_reg"/>
    <property type="match status" value="1"/>
</dbReference>
<dbReference type="InterPro" id="IPR036930">
    <property type="entry name" value="WGR_dom_sf"/>
</dbReference>
<keyword evidence="14" id="KW-0521">NADP</keyword>
<dbReference type="InterPro" id="IPR036616">
    <property type="entry name" value="Poly(ADP-ribose)pol_reg_dom_sf"/>
</dbReference>
<keyword evidence="7" id="KW-0863">Zinc-finger</keyword>
<feature type="domain" description="WGR" evidence="18">
    <location>
        <begin position="295"/>
        <end position="388"/>
    </location>
</feature>
<organism evidence="19 20">
    <name type="scientific">Durusdinium trenchii</name>
    <dbReference type="NCBI Taxonomy" id="1381693"/>
    <lineage>
        <taxon>Eukaryota</taxon>
        <taxon>Sar</taxon>
        <taxon>Alveolata</taxon>
        <taxon>Dinophyceae</taxon>
        <taxon>Suessiales</taxon>
        <taxon>Symbiodiniaceae</taxon>
        <taxon>Durusdinium</taxon>
    </lineage>
</organism>
<feature type="repeat" description="ANK" evidence="13">
    <location>
        <begin position="174"/>
        <end position="206"/>
    </location>
</feature>
<feature type="compositionally biased region" description="Low complexity" evidence="15">
    <location>
        <begin position="266"/>
        <end position="277"/>
    </location>
</feature>
<evidence type="ECO:0000256" key="5">
    <source>
        <dbReference type="ARBA" id="ARBA00022695"/>
    </source>
</evidence>
<keyword evidence="9 14" id="KW-0520">NAD</keyword>
<keyword evidence="3 14" id="KW-0328">Glycosyltransferase</keyword>
<protein>
    <recommendedName>
        <fullName evidence="14">NAD(P)(+)--arginine ADP-ribosyltransferase</fullName>
        <ecNumber evidence="14">2.4.2.31</ecNumber>
    </recommendedName>
    <alternativeName>
        <fullName evidence="14">Mono(ADP-ribosyl)transferase</fullName>
    </alternativeName>
</protein>
<dbReference type="InterPro" id="IPR004102">
    <property type="entry name" value="Poly(ADP-ribose)pol_reg_dom"/>
</dbReference>
<evidence type="ECO:0000256" key="8">
    <source>
        <dbReference type="ARBA" id="ARBA00022833"/>
    </source>
</evidence>
<evidence type="ECO:0000313" key="19">
    <source>
        <dbReference type="EMBL" id="CAK8997361.1"/>
    </source>
</evidence>
<dbReference type="InterPro" id="IPR001510">
    <property type="entry name" value="Znf_PARP"/>
</dbReference>
<evidence type="ECO:0000259" key="17">
    <source>
        <dbReference type="PROSITE" id="PS51060"/>
    </source>
</evidence>
<keyword evidence="5" id="KW-0548">Nucleotidyltransferase</keyword>
<evidence type="ECO:0000256" key="12">
    <source>
        <dbReference type="ARBA" id="ARBA00047597"/>
    </source>
</evidence>
<evidence type="ECO:0000256" key="2">
    <source>
        <dbReference type="ARBA" id="ARBA00009558"/>
    </source>
</evidence>
<dbReference type="SUPFAM" id="SSF48403">
    <property type="entry name" value="Ankyrin repeat"/>
    <property type="match status" value="1"/>
</dbReference>
<dbReference type="PANTHER" id="PTHR10459:SF60">
    <property type="entry name" value="POLY [ADP-RIBOSE] POLYMERASE 2"/>
    <property type="match status" value="1"/>
</dbReference>
<feature type="compositionally biased region" description="Low complexity" evidence="15">
    <location>
        <begin position="95"/>
        <end position="105"/>
    </location>
</feature>
<evidence type="ECO:0000256" key="7">
    <source>
        <dbReference type="ARBA" id="ARBA00022771"/>
    </source>
</evidence>
<dbReference type="EMBL" id="CAXAMN010002014">
    <property type="protein sequence ID" value="CAK8997361.1"/>
    <property type="molecule type" value="Genomic_DNA"/>
</dbReference>
<keyword evidence="10" id="KW-0539">Nucleus</keyword>